<dbReference type="InterPro" id="IPR036259">
    <property type="entry name" value="MFS_trans_sf"/>
</dbReference>
<sequence>MVIKERQENAKMKNRFPIIGVEPVMFLYMGAYMMTSVVGEQFFIFKACTVNLGFPKNVCDHIMDKANQNYNKLVQVEVSKFFQYEGVASNAIPFILAFILGGWSDRVGRKLPLLLGLFGCLIYYFALFLNTIFERWPLETILYTACFPSALTGMNLSVFMACFAYLSDTTPVDQRTVRTTLLEVAYLLPMPIGTALGSYLYNGPLKISFEGMFLINCVILLIAIFYTLLVIPWRTSDPPKDERNACSLGHIVDTLKTLFVKRKEGRRMIFILCLIGMAVYTLQRDESRMMQLYTQLKFNWTVKNYSNFRTFQSALFILGLLVGIPLLQKCFQLRDTFIMIIGATCHISARVIFIIAQAPEWYYVGAAVSTLGPVVAPVLRSMTSKLVPQSERGKAFALLSVTDTTVPLLSGFVFSQVYIHAINTPFPEAFFLVVVVSQTIVFFIALFVNANLHGKNISEAQECSEETSSQQ</sequence>
<protein>
    <recommendedName>
        <fullName evidence="8">Proton-coupled folate transporter</fullName>
    </recommendedName>
</protein>
<feature type="transmembrane region" description="Helical" evidence="5">
    <location>
        <begin position="361"/>
        <end position="383"/>
    </location>
</feature>
<evidence type="ECO:0000313" key="7">
    <source>
        <dbReference type="Proteomes" id="UP001152798"/>
    </source>
</evidence>
<accession>A0A9P0EGB5</accession>
<keyword evidence="7" id="KW-1185">Reference proteome</keyword>
<evidence type="ECO:0000256" key="2">
    <source>
        <dbReference type="ARBA" id="ARBA00022692"/>
    </source>
</evidence>
<dbReference type="AlphaFoldDB" id="A0A9P0EGB5"/>
<dbReference type="Proteomes" id="UP001152798">
    <property type="component" value="Chromosome 3"/>
</dbReference>
<feature type="transmembrane region" description="Helical" evidence="5">
    <location>
        <begin position="87"/>
        <end position="104"/>
    </location>
</feature>
<dbReference type="InterPro" id="IPR011701">
    <property type="entry name" value="MFS"/>
</dbReference>
<feature type="transmembrane region" description="Helical" evidence="5">
    <location>
        <begin position="265"/>
        <end position="283"/>
    </location>
</feature>
<feature type="transmembrane region" description="Helical" evidence="5">
    <location>
        <begin position="16"/>
        <end position="35"/>
    </location>
</feature>
<feature type="transmembrane region" description="Helical" evidence="5">
    <location>
        <begin position="213"/>
        <end position="233"/>
    </location>
</feature>
<keyword evidence="2 5" id="KW-0812">Transmembrane</keyword>
<feature type="transmembrane region" description="Helical" evidence="5">
    <location>
        <begin position="111"/>
        <end position="129"/>
    </location>
</feature>
<dbReference type="SUPFAM" id="SSF103473">
    <property type="entry name" value="MFS general substrate transporter"/>
    <property type="match status" value="1"/>
</dbReference>
<dbReference type="Pfam" id="PF07690">
    <property type="entry name" value="MFS_1"/>
    <property type="match status" value="1"/>
</dbReference>
<gene>
    <name evidence="6" type="ORF">NEZAVI_LOCUS5126</name>
</gene>
<evidence type="ECO:0000256" key="5">
    <source>
        <dbReference type="SAM" id="Phobius"/>
    </source>
</evidence>
<evidence type="ECO:0000256" key="1">
    <source>
        <dbReference type="ARBA" id="ARBA00004141"/>
    </source>
</evidence>
<comment type="subcellular location">
    <subcellularLocation>
        <location evidence="1">Membrane</location>
        <topology evidence="1">Multi-pass membrane protein</topology>
    </subcellularLocation>
</comment>
<evidence type="ECO:0008006" key="8">
    <source>
        <dbReference type="Google" id="ProtNLM"/>
    </source>
</evidence>
<organism evidence="6 7">
    <name type="scientific">Nezara viridula</name>
    <name type="common">Southern green stink bug</name>
    <name type="synonym">Cimex viridulus</name>
    <dbReference type="NCBI Taxonomy" id="85310"/>
    <lineage>
        <taxon>Eukaryota</taxon>
        <taxon>Metazoa</taxon>
        <taxon>Ecdysozoa</taxon>
        <taxon>Arthropoda</taxon>
        <taxon>Hexapoda</taxon>
        <taxon>Insecta</taxon>
        <taxon>Pterygota</taxon>
        <taxon>Neoptera</taxon>
        <taxon>Paraneoptera</taxon>
        <taxon>Hemiptera</taxon>
        <taxon>Heteroptera</taxon>
        <taxon>Panheteroptera</taxon>
        <taxon>Pentatomomorpha</taxon>
        <taxon>Pentatomoidea</taxon>
        <taxon>Pentatomidae</taxon>
        <taxon>Pentatominae</taxon>
        <taxon>Nezara</taxon>
    </lineage>
</organism>
<evidence type="ECO:0000256" key="3">
    <source>
        <dbReference type="ARBA" id="ARBA00022989"/>
    </source>
</evidence>
<reference evidence="6" key="1">
    <citation type="submission" date="2022-01" db="EMBL/GenBank/DDBJ databases">
        <authorList>
            <person name="King R."/>
        </authorList>
    </citation>
    <scope>NUCLEOTIDE SEQUENCE</scope>
</reference>
<dbReference type="GO" id="GO:0022857">
    <property type="term" value="F:transmembrane transporter activity"/>
    <property type="evidence" value="ECO:0007669"/>
    <property type="project" value="InterPro"/>
</dbReference>
<keyword evidence="3 5" id="KW-1133">Transmembrane helix</keyword>
<evidence type="ECO:0000256" key="4">
    <source>
        <dbReference type="ARBA" id="ARBA00023136"/>
    </source>
</evidence>
<feature type="transmembrane region" description="Helical" evidence="5">
    <location>
        <begin position="141"/>
        <end position="167"/>
    </location>
</feature>
<dbReference type="OrthoDB" id="419734at2759"/>
<proteinExistence type="predicted"/>
<name>A0A9P0EGB5_NEZVI</name>
<dbReference type="GO" id="GO:0016020">
    <property type="term" value="C:membrane"/>
    <property type="evidence" value="ECO:0007669"/>
    <property type="project" value="UniProtKB-SubCell"/>
</dbReference>
<dbReference type="Gene3D" id="1.20.1250.20">
    <property type="entry name" value="MFS general substrate transporter like domains"/>
    <property type="match status" value="1"/>
</dbReference>
<dbReference type="PANTHER" id="PTHR23507">
    <property type="entry name" value="ZGC:174356"/>
    <property type="match status" value="1"/>
</dbReference>
<feature type="transmembrane region" description="Helical" evidence="5">
    <location>
        <begin position="429"/>
        <end position="448"/>
    </location>
</feature>
<keyword evidence="4 5" id="KW-0472">Membrane</keyword>
<feature type="transmembrane region" description="Helical" evidence="5">
    <location>
        <begin position="310"/>
        <end position="327"/>
    </location>
</feature>
<feature type="transmembrane region" description="Helical" evidence="5">
    <location>
        <begin position="395"/>
        <end position="417"/>
    </location>
</feature>
<feature type="transmembrane region" description="Helical" evidence="5">
    <location>
        <begin position="336"/>
        <end position="355"/>
    </location>
</feature>
<feature type="transmembrane region" description="Helical" evidence="5">
    <location>
        <begin position="179"/>
        <end position="201"/>
    </location>
</feature>
<evidence type="ECO:0000313" key="6">
    <source>
        <dbReference type="EMBL" id="CAH1394677.1"/>
    </source>
</evidence>
<dbReference type="PANTHER" id="PTHR23507:SF37">
    <property type="entry name" value="GH08173P"/>
    <property type="match status" value="1"/>
</dbReference>
<dbReference type="EMBL" id="OV725079">
    <property type="protein sequence ID" value="CAH1394677.1"/>
    <property type="molecule type" value="Genomic_DNA"/>
</dbReference>